<dbReference type="InterPro" id="IPR046450">
    <property type="entry name" value="PA_dom_sf"/>
</dbReference>
<sequence length="886" mass="97816">EAAGLRPTRGGKAEPEWPEVASFLSAKLGQSETTLQFCECKQQGSLILFATPTEMTGARGIGQSARNSRMRRICRRACVPRVKARRELCSPPSCLGIRALGLTRCQHQLTVFQPSCSGSRLRTARRPMRPPRWSKTTPRWCRGRDDTETAAPSAAAAAAAAGSAEVSTVSPGWPCAPSCWAASSAVTLLATRVHPGSPASDAGRSFWPDGGQLAANRARLRRLANSPKELEGHVTILASRQSRAGSPDAGFHADYVAGQWRGQGLPVLNRTYSVALSFLSTGEVPQNQVGVFLCRQAAQNSSSAELCDEKLRLDPPLTPEDGVVGALPSIVPYTEALNGSYRLATEDQLAQLVAWTSDDNLRQQLADIVVLVDVGLEAGASSPSSAAVNSSVLGMTAGLLKKLAPEPRPGVAIYPDGPGVPDTLIWMKSTLATAIKGDPTTPMYPSKAFAVRSKFDPPPPSQPAIPISAADARQLRDFAKSSAAGSPRQLRRLRIRWPMRRGLLPIRDICTEVKGAVEPDRVVLLGGHRDAWHSGALDPHSGVSSLLVITRALAELQRTGWRPRRTLLACSWDAEEWNLIGSAEWLDEELRRADRRLVAYVNTDTDIMGNWKVMVHAFRRWRGFLDKLIDEVPNPDPNGDSRYHFYKTPDAYSDYYVFWRTLGVPIVDLSYIRPNETRMVVYDLYHSRYDTARLYRMIDPGGRAHLATVQNYLGIVYTLLDSAVLPGNLTEFSQEIEYAMGRLVGQARVSLWTRTQDQPAGWATMEAEFRRQMRRARRALRRFESETLEPLRRLWLDGGPVQEDPARALLRLRMANDKLMEVQQAFVYRSVYPSQSIANLLADEPAFANLFAASFPSNSAEEADRRRQLMKLVETSILSLASRKEN</sequence>
<keyword evidence="4" id="KW-1185">Reference proteome</keyword>
<dbReference type="Gene3D" id="3.40.630.10">
    <property type="entry name" value="Zn peptidases"/>
    <property type="match status" value="1"/>
</dbReference>
<comment type="similarity">
    <text evidence="1">Belongs to the peptidase M28 family. M28B subfamily.</text>
</comment>
<dbReference type="WBParaSite" id="maker-uti_cns_0013121-snap-gene-0.4-mRNA-1">
    <property type="protein sequence ID" value="maker-uti_cns_0013121-snap-gene-0.4-mRNA-1"/>
    <property type="gene ID" value="maker-uti_cns_0013121-snap-gene-0.4"/>
</dbReference>
<dbReference type="InterPro" id="IPR007484">
    <property type="entry name" value="Peptidase_M28"/>
</dbReference>
<protein>
    <submittedName>
        <fullName evidence="5">Peptidase_M28 domain-containing protein</fullName>
    </submittedName>
</protein>
<dbReference type="Proteomes" id="UP000095280">
    <property type="component" value="Unplaced"/>
</dbReference>
<dbReference type="FunFam" id="3.40.630.10:FF:000101">
    <property type="entry name" value="N-acetylated alpha-linked acidic dipeptidase like 1"/>
    <property type="match status" value="1"/>
</dbReference>
<dbReference type="PANTHER" id="PTHR10404">
    <property type="entry name" value="N-ACETYLATED-ALPHA-LINKED ACIDIC DIPEPTIDASE"/>
    <property type="match status" value="1"/>
</dbReference>
<evidence type="ECO:0000256" key="1">
    <source>
        <dbReference type="ARBA" id="ARBA00005634"/>
    </source>
</evidence>
<accession>A0A1I8IJD9</accession>
<evidence type="ECO:0000259" key="3">
    <source>
        <dbReference type="Pfam" id="PF04389"/>
    </source>
</evidence>
<evidence type="ECO:0000313" key="4">
    <source>
        <dbReference type="Proteomes" id="UP000095280"/>
    </source>
</evidence>
<dbReference type="SUPFAM" id="SSF53187">
    <property type="entry name" value="Zn-dependent exopeptidases"/>
    <property type="match status" value="1"/>
</dbReference>
<proteinExistence type="inferred from homology"/>
<dbReference type="Pfam" id="PF04389">
    <property type="entry name" value="Peptidase_M28"/>
    <property type="match status" value="1"/>
</dbReference>
<reference evidence="5" key="1">
    <citation type="submission" date="2016-11" db="UniProtKB">
        <authorList>
            <consortium name="WormBaseParasite"/>
        </authorList>
    </citation>
    <scope>IDENTIFICATION</scope>
</reference>
<dbReference type="PANTHER" id="PTHR10404:SF32">
    <property type="entry name" value="INACTIVE N-ACETYLATED-ALPHA-LINKED ACIDIC DIPEPTIDASE-LIKE PROTEIN 2"/>
    <property type="match status" value="1"/>
</dbReference>
<dbReference type="Gene3D" id="3.50.30.30">
    <property type="match status" value="1"/>
</dbReference>
<feature type="domain" description="Peptidase M28" evidence="3">
    <location>
        <begin position="512"/>
        <end position="693"/>
    </location>
</feature>
<evidence type="ECO:0000256" key="2">
    <source>
        <dbReference type="SAM" id="MobiDB-lite"/>
    </source>
</evidence>
<dbReference type="InterPro" id="IPR039373">
    <property type="entry name" value="Peptidase_M28B"/>
</dbReference>
<dbReference type="AlphaFoldDB" id="A0A1I8IJD9"/>
<name>A0A1I8IJD9_9PLAT</name>
<dbReference type="SUPFAM" id="SSF52025">
    <property type="entry name" value="PA domain"/>
    <property type="match status" value="1"/>
</dbReference>
<feature type="region of interest" description="Disordered" evidence="2">
    <location>
        <begin position="121"/>
        <end position="148"/>
    </location>
</feature>
<organism evidence="4 5">
    <name type="scientific">Macrostomum lignano</name>
    <dbReference type="NCBI Taxonomy" id="282301"/>
    <lineage>
        <taxon>Eukaryota</taxon>
        <taxon>Metazoa</taxon>
        <taxon>Spiralia</taxon>
        <taxon>Lophotrochozoa</taxon>
        <taxon>Platyhelminthes</taxon>
        <taxon>Rhabditophora</taxon>
        <taxon>Macrostomorpha</taxon>
        <taxon>Macrostomida</taxon>
        <taxon>Macrostomidae</taxon>
        <taxon>Macrostomum</taxon>
    </lineage>
</organism>
<evidence type="ECO:0000313" key="5">
    <source>
        <dbReference type="WBParaSite" id="maker-uti_cns_0013121-snap-gene-0.4-mRNA-1"/>
    </source>
</evidence>